<sequence length="237" mass="25377">MALDSRSIALTPHHRLYTVGAWAVAAIVLLGFAKTYYLKAVFGTPTLSPLLHLHGLVMSLWFGLFLVQVRLVANRRLDLHRQLGLLGAFLAAAVLVLGTVTAITAARLGRSPGPPPLIFLVVPLGDMVVFGSLVGAGLGLRARGDFHKRLMLLSCVGILAAAIARIPLDAIAKAGPLAYFGLTDLAVIGCAAYDRLRTGRLHPAFLWGGLFVILSHWLRLALAGTGAWMTFATWLTR</sequence>
<feature type="transmembrane region" description="Helical" evidence="1">
    <location>
        <begin position="83"/>
        <end position="105"/>
    </location>
</feature>
<proteinExistence type="predicted"/>
<evidence type="ECO:0000313" key="3">
    <source>
        <dbReference type="Proteomes" id="UP001242010"/>
    </source>
</evidence>
<keyword evidence="1" id="KW-0472">Membrane</keyword>
<dbReference type="RefSeq" id="WP_286353457.1">
    <property type="nucleotide sequence ID" value="NZ_AP027079.1"/>
</dbReference>
<name>A0ABN6UXU9_9BACT</name>
<feature type="transmembrane region" description="Helical" evidence="1">
    <location>
        <begin position="16"/>
        <end position="38"/>
    </location>
</feature>
<evidence type="ECO:0000256" key="1">
    <source>
        <dbReference type="SAM" id="Phobius"/>
    </source>
</evidence>
<accession>A0ABN6UXU9</accession>
<feature type="transmembrane region" description="Helical" evidence="1">
    <location>
        <begin position="205"/>
        <end position="231"/>
    </location>
</feature>
<reference evidence="3" key="1">
    <citation type="journal article" date="2023" name="Int. J. Syst. Evol. Microbiol.">
        <title>Mesoterricola silvestris gen. nov., sp. nov., Mesoterricola sediminis sp. nov., Geothrix oryzae sp. nov., Geothrix edaphica sp. nov., Geothrix rubra sp. nov., and Geothrix limicola sp. nov., six novel members of Acidobacteriota isolated from soils.</title>
        <authorList>
            <person name="Itoh H."/>
            <person name="Sugisawa Y."/>
            <person name="Mise K."/>
            <person name="Xu Z."/>
            <person name="Kuniyasu M."/>
            <person name="Ushijima N."/>
            <person name="Kawano K."/>
            <person name="Kobayashi E."/>
            <person name="Shiratori Y."/>
            <person name="Masuda Y."/>
            <person name="Senoo K."/>
        </authorList>
    </citation>
    <scope>NUCLEOTIDE SEQUENCE [LARGE SCALE GENOMIC DNA]</scope>
    <source>
        <strain evidence="3">Red222</strain>
    </source>
</reference>
<dbReference type="EMBL" id="AP027079">
    <property type="protein sequence ID" value="BDU69732.1"/>
    <property type="molecule type" value="Genomic_DNA"/>
</dbReference>
<protein>
    <submittedName>
        <fullName evidence="2">Uncharacterized protein</fullName>
    </submittedName>
</protein>
<organism evidence="2 3">
    <name type="scientific">Geothrix oryzae</name>
    <dbReference type="NCBI Taxonomy" id="2927975"/>
    <lineage>
        <taxon>Bacteria</taxon>
        <taxon>Pseudomonadati</taxon>
        <taxon>Acidobacteriota</taxon>
        <taxon>Holophagae</taxon>
        <taxon>Holophagales</taxon>
        <taxon>Holophagaceae</taxon>
        <taxon>Geothrix</taxon>
    </lineage>
</organism>
<feature type="transmembrane region" description="Helical" evidence="1">
    <location>
        <begin position="150"/>
        <end position="168"/>
    </location>
</feature>
<feature type="transmembrane region" description="Helical" evidence="1">
    <location>
        <begin position="117"/>
        <end position="138"/>
    </location>
</feature>
<keyword evidence="3" id="KW-1185">Reference proteome</keyword>
<evidence type="ECO:0000313" key="2">
    <source>
        <dbReference type="EMBL" id="BDU69732.1"/>
    </source>
</evidence>
<feature type="transmembrane region" description="Helical" evidence="1">
    <location>
        <begin position="50"/>
        <end position="71"/>
    </location>
</feature>
<dbReference type="Proteomes" id="UP001242010">
    <property type="component" value="Chromosome"/>
</dbReference>
<feature type="transmembrane region" description="Helical" evidence="1">
    <location>
        <begin position="174"/>
        <end position="193"/>
    </location>
</feature>
<keyword evidence="1" id="KW-1133">Transmembrane helix</keyword>
<gene>
    <name evidence="2" type="ORF">GETHOR_18330</name>
</gene>
<keyword evidence="1" id="KW-0812">Transmembrane</keyword>